<dbReference type="Pfam" id="PF02837">
    <property type="entry name" value="Glyco_hydro_2_N"/>
    <property type="match status" value="1"/>
</dbReference>
<dbReference type="Pfam" id="PF02929">
    <property type="entry name" value="Bgal_small_N"/>
    <property type="match status" value="1"/>
</dbReference>
<feature type="region of interest" description="Disordered" evidence="7">
    <location>
        <begin position="1046"/>
        <end position="1115"/>
    </location>
</feature>
<dbReference type="InterPro" id="IPR008979">
    <property type="entry name" value="Galactose-bd-like_sf"/>
</dbReference>
<evidence type="ECO:0000256" key="7">
    <source>
        <dbReference type="SAM" id="MobiDB-lite"/>
    </source>
</evidence>
<comment type="caution">
    <text evidence="9">The sequence shown here is derived from an EMBL/GenBank/DDBJ whole genome shotgun (WGS) entry which is preliminary data.</text>
</comment>
<evidence type="ECO:0000256" key="5">
    <source>
        <dbReference type="ARBA" id="ARBA00023295"/>
    </source>
</evidence>
<dbReference type="InterPro" id="IPR004199">
    <property type="entry name" value="B-gal_small/dom_5"/>
</dbReference>
<dbReference type="InterPro" id="IPR011013">
    <property type="entry name" value="Gal_mutarotase_sf_dom"/>
</dbReference>
<dbReference type="InterPro" id="IPR006103">
    <property type="entry name" value="Glyco_hydro_2_cat"/>
</dbReference>
<feature type="region of interest" description="Disordered" evidence="7">
    <location>
        <begin position="1266"/>
        <end position="1314"/>
    </location>
</feature>
<dbReference type="Pfam" id="PF00703">
    <property type="entry name" value="Glyco_hydro_2"/>
    <property type="match status" value="1"/>
</dbReference>
<dbReference type="PANTHER" id="PTHR46323">
    <property type="entry name" value="BETA-GALACTOSIDASE"/>
    <property type="match status" value="1"/>
</dbReference>
<dbReference type="Pfam" id="PF02836">
    <property type="entry name" value="Glyco_hydro_2_C"/>
    <property type="match status" value="1"/>
</dbReference>
<evidence type="ECO:0000313" key="9">
    <source>
        <dbReference type="EMBL" id="KAF7673911.1"/>
    </source>
</evidence>
<dbReference type="GO" id="GO:0005990">
    <property type="term" value="P:lactose catabolic process"/>
    <property type="evidence" value="ECO:0007669"/>
    <property type="project" value="TreeGrafter"/>
</dbReference>
<dbReference type="EMBL" id="JAAABM010000011">
    <property type="protein sequence ID" value="KAF7673911.1"/>
    <property type="molecule type" value="Genomic_DNA"/>
</dbReference>
<dbReference type="Pfam" id="PF16353">
    <property type="entry name" value="LacZ_4"/>
    <property type="match status" value="1"/>
</dbReference>
<evidence type="ECO:0000256" key="4">
    <source>
        <dbReference type="ARBA" id="ARBA00022801"/>
    </source>
</evidence>
<evidence type="ECO:0000256" key="3">
    <source>
        <dbReference type="ARBA" id="ARBA00012756"/>
    </source>
</evidence>
<dbReference type="InterPro" id="IPR006102">
    <property type="entry name" value="Ig-like_GH2"/>
</dbReference>
<feature type="domain" description="Beta galactosidase small chain/" evidence="8">
    <location>
        <begin position="751"/>
        <end position="1019"/>
    </location>
</feature>
<keyword evidence="5" id="KW-0326">Glycosidase</keyword>
<dbReference type="InterPro" id="IPR032312">
    <property type="entry name" value="LacZ_4"/>
</dbReference>
<dbReference type="InterPro" id="IPR014718">
    <property type="entry name" value="GH-type_carb-bd"/>
</dbReference>
<dbReference type="PANTHER" id="PTHR46323:SF2">
    <property type="entry name" value="BETA-GALACTOSIDASE"/>
    <property type="match status" value="1"/>
</dbReference>
<dbReference type="Gene3D" id="3.20.20.80">
    <property type="entry name" value="Glycosidases"/>
    <property type="match status" value="1"/>
</dbReference>
<dbReference type="GO" id="GO:0009341">
    <property type="term" value="C:beta-galactosidase complex"/>
    <property type="evidence" value="ECO:0007669"/>
    <property type="project" value="InterPro"/>
</dbReference>
<dbReference type="SUPFAM" id="SSF49785">
    <property type="entry name" value="Galactose-binding domain-like"/>
    <property type="match status" value="1"/>
</dbReference>
<accession>A0A8H7EBS1</accession>
<keyword evidence="4 9" id="KW-0378">Hydrolase</keyword>
<dbReference type="InterPro" id="IPR006101">
    <property type="entry name" value="Glyco_hydro_2"/>
</dbReference>
<evidence type="ECO:0000256" key="1">
    <source>
        <dbReference type="ARBA" id="ARBA00001412"/>
    </source>
</evidence>
<protein>
    <recommendedName>
        <fullName evidence="3">beta-galactosidase</fullName>
        <ecNumber evidence="3">3.2.1.23</ecNumber>
    </recommendedName>
    <alternativeName>
        <fullName evidence="6">Lactase</fullName>
    </alternativeName>
</protein>
<gene>
    <name evidence="9" type="ORF">GT037_007677</name>
</gene>
<dbReference type="GO" id="GO:0004565">
    <property type="term" value="F:beta-galactosidase activity"/>
    <property type="evidence" value="ECO:0007669"/>
    <property type="project" value="UniProtKB-EC"/>
</dbReference>
<proteinExistence type="inferred from homology"/>
<dbReference type="InterPro" id="IPR013783">
    <property type="entry name" value="Ig-like_fold"/>
</dbReference>
<feature type="compositionally biased region" description="Polar residues" evidence="7">
    <location>
        <begin position="1098"/>
        <end position="1115"/>
    </location>
</feature>
<dbReference type="PRINTS" id="PR00132">
    <property type="entry name" value="GLHYDRLASE2"/>
</dbReference>
<comment type="similarity">
    <text evidence="2">Belongs to the glycosyl hydrolase 2 family.</text>
</comment>
<dbReference type="SMART" id="SM01038">
    <property type="entry name" value="Bgal_small_N"/>
    <property type="match status" value="1"/>
</dbReference>
<dbReference type="RefSeq" id="XP_038784225.1">
    <property type="nucleotide sequence ID" value="XM_038932724.1"/>
</dbReference>
<organism evidence="9 10">
    <name type="scientific">Alternaria burnsii</name>
    <dbReference type="NCBI Taxonomy" id="1187904"/>
    <lineage>
        <taxon>Eukaryota</taxon>
        <taxon>Fungi</taxon>
        <taxon>Dikarya</taxon>
        <taxon>Ascomycota</taxon>
        <taxon>Pezizomycotina</taxon>
        <taxon>Dothideomycetes</taxon>
        <taxon>Pleosporomycetidae</taxon>
        <taxon>Pleosporales</taxon>
        <taxon>Pleosporineae</taxon>
        <taxon>Pleosporaceae</taxon>
        <taxon>Alternaria</taxon>
        <taxon>Alternaria sect. Alternaria</taxon>
    </lineage>
</organism>
<name>A0A8H7EBS1_9PLEO</name>
<feature type="compositionally biased region" description="Basic residues" evidence="7">
    <location>
        <begin position="1286"/>
        <end position="1302"/>
    </location>
</feature>
<dbReference type="SUPFAM" id="SSF49303">
    <property type="entry name" value="beta-Galactosidase/glucuronidase domain"/>
    <property type="match status" value="2"/>
</dbReference>
<dbReference type="Proteomes" id="UP000596902">
    <property type="component" value="Unassembled WGS sequence"/>
</dbReference>
<dbReference type="SUPFAM" id="SSF74650">
    <property type="entry name" value="Galactose mutarotase-like"/>
    <property type="match status" value="1"/>
</dbReference>
<comment type="catalytic activity">
    <reaction evidence="1">
        <text>Hydrolysis of terminal non-reducing beta-D-galactose residues in beta-D-galactosides.</text>
        <dbReference type="EC" id="3.2.1.23"/>
    </reaction>
</comment>
<dbReference type="EC" id="3.2.1.23" evidence="3"/>
<dbReference type="SUPFAM" id="SSF51445">
    <property type="entry name" value="(Trans)glycosidases"/>
    <property type="match status" value="1"/>
</dbReference>
<dbReference type="InterPro" id="IPR006104">
    <property type="entry name" value="Glyco_hydro_2_N"/>
</dbReference>
<dbReference type="InterPro" id="IPR050347">
    <property type="entry name" value="Bact_Beta-galactosidase"/>
</dbReference>
<dbReference type="Gene3D" id="2.60.120.260">
    <property type="entry name" value="Galactose-binding domain-like"/>
    <property type="match status" value="1"/>
</dbReference>
<dbReference type="Gene3D" id="2.60.40.10">
    <property type="entry name" value="Immunoglobulins"/>
    <property type="match status" value="2"/>
</dbReference>
<evidence type="ECO:0000256" key="2">
    <source>
        <dbReference type="ARBA" id="ARBA00007401"/>
    </source>
</evidence>
<evidence type="ECO:0000256" key="6">
    <source>
        <dbReference type="ARBA" id="ARBA00032230"/>
    </source>
</evidence>
<dbReference type="FunFam" id="3.20.20.80:FF:000018">
    <property type="entry name" value="Beta-galactosidase"/>
    <property type="match status" value="1"/>
</dbReference>
<dbReference type="InterPro" id="IPR036156">
    <property type="entry name" value="Beta-gal/glucu_dom_sf"/>
</dbReference>
<evidence type="ECO:0000259" key="8">
    <source>
        <dbReference type="SMART" id="SM01038"/>
    </source>
</evidence>
<dbReference type="Gene3D" id="2.70.98.10">
    <property type="match status" value="1"/>
</dbReference>
<dbReference type="InterPro" id="IPR017853">
    <property type="entry name" value="GH"/>
</dbReference>
<reference evidence="9" key="2">
    <citation type="submission" date="2020-08" db="EMBL/GenBank/DDBJ databases">
        <title>Draft Genome Sequence of Cumin Blight Pathogen Alternaria burnsii.</title>
        <authorList>
            <person name="Feng Z."/>
        </authorList>
    </citation>
    <scope>NUCLEOTIDE SEQUENCE</scope>
    <source>
        <strain evidence="9">CBS107.38</strain>
    </source>
</reference>
<dbReference type="GO" id="GO:0030246">
    <property type="term" value="F:carbohydrate binding"/>
    <property type="evidence" value="ECO:0007669"/>
    <property type="project" value="InterPro"/>
</dbReference>
<dbReference type="GeneID" id="62205902"/>
<reference evidence="9" key="1">
    <citation type="submission" date="2020-01" db="EMBL/GenBank/DDBJ databases">
        <authorList>
            <person name="Feng Z.H.Z."/>
        </authorList>
    </citation>
    <scope>NUCLEOTIDE SEQUENCE</scope>
    <source>
        <strain evidence="9">CBS107.38</strain>
    </source>
</reference>
<sequence length="1700" mass="190190">MASGQHPASVPDWNNLDILHKNTLPARAYFHNYKSEADALGSDVNKSTTHSLSGTWKFQHSFSPFEAPEGFESTSFDTSSWSDIAVPGMWQLQGFGKGPQYTNVIYHIPVDPPNVPFTENETGSYVRKFEVPKQLQDGQLRLRFEGVDAAFHVWVNGKEVGYSQGSRNPDEFDITSAVDLNAENTLAVRVYQHCDGTYIEDQDQWWLSGIFRDVFLVGFPKASRIENVFAQTILDPSYTDAELKIKVSATGSGKLTAKLLNGKKQEIASSDADIKSDGVTELSIQVKDPLKWTAESPNLYHLVVSTGDQVIAQRIGFRQVEMKDGLIKINGKRVVFRGVNRHEHHPTFGRAVPYEFMKEDLLIMKRHNINAIRTSHQLNDPRLYDLADEMGFWVIDEADLECHGFESIADAALSKEERSLPFRERQLLTRSKAAEWTTDNPAWTHAYVDRAEALIKRDQMHPSVIIWSLGNEAFMGRNFVAMYEHIKKYDDSRPVHYEADIYADTMDMYSRMYPPIDEIIKFGEDKSKKKPLVLCEYIHAMGNGPGNIKEYIDAFYKYPTLQGGFAWEWANHGLLTKDKQTGEEFYAYGGDFGEEVHDATFVMDGLVNSDHSPNAGLIEYKKAIEPVQLLGSTDSKATFINRYDFITLNHLSCQYTSTSASGSGSVSGSLEVPFGISPGQTFDLQLPKIESSGEEILLSISFQLKEATPYLKAGFEIATAQISVTPATPLKRPQSSGKQITVEKPYRNTLKITADQAIWEFNTLHGSLTSWIQGSTELLSKAPEIDIFRAPTDNDIPQDGWDWKDKQLHHAKPLTQKVEWSQSGSETLKVTVHQRVAPPVLSWSVDCVLTYTFSANSTLSVHVVGTPKGENLPRTLPRIGLVMELPKQFQRVEWFGRGFGETYRDSKLSQPVGKYTASSVDELWVDYEVPQESSNHTDTRYLSLTNGSGAGLLAQFADQKSEQRKLFDFQVSHYRMKDVAAADHPHELRKKKREEVVLRLMEARRVALASVCPLSLTFATVAVATATFSVHPTIYKSTLHLPPVSPYNLSKTDNMASGMKKRRSSQSPAHGTATKRARVPSASTSHRVQHAERAVQSRAVSVQDTYTTQNHNRSTSLSTGEDWLFRVKVISSAIDLDNDLFKSAVQGLVRICFPEGVLDQLGSQILEQHMREEMAPEHNIRKMTEIFRTEMVQRVASLLAEHLDTVTKVETMVQATIVASVRLHGSDLGGDILGHMIASLLQLKAKASKNPTDWLTKIGGLQETVGSDEDMGTINISDVESPTSEKKRKRERRTKKTKRRRTPVKDDTPKNANMDFYSAALPTERRVSTNKDKKISPKWQWNVDGTQLADDDVADAFPRTSSLFAYHALPIAKRKLGSQASRKELRYEMQSLLDGMPPDEFEKWVESLQKLLSGDREMLTRQDVAASSVDRQLSRATPAPVDLRMKARIDKNTKPGESSRVRGRAIHVENDYEEAFVKCETAKGSVKAGGNPRTNNIAEATKAFRHLSTEECELDRPLPRVEVAERQRVQDLQSSGNIDSTFGMPVLSLLWGSDSLTATECMNDSTRITQTIMSNIKHRISAERIVVSGLGGMNKTRTMAELQDAITLAFPKPGQHYGFMRIKKDIETALIPWVIAEPSAFPELKAMPFVFAHSVPSVPAVLNILFGTWSSIASLGGSEMWDSILQALQARGISEVGIPF</sequence>
<keyword evidence="10" id="KW-1185">Reference proteome</keyword>
<evidence type="ECO:0000313" key="10">
    <source>
        <dbReference type="Proteomes" id="UP000596902"/>
    </source>
</evidence>